<dbReference type="Pfam" id="PF04326">
    <property type="entry name" value="SLFN_AlbA_2"/>
    <property type="match status" value="1"/>
</dbReference>
<evidence type="ECO:0000313" key="4">
    <source>
        <dbReference type="Proteomes" id="UP000028980"/>
    </source>
</evidence>
<evidence type="ECO:0000259" key="2">
    <source>
        <dbReference type="Pfam" id="PF19351"/>
    </source>
</evidence>
<accession>A0A081D7V6</accession>
<name>A0A081D7V6_NONUL</name>
<protein>
    <submittedName>
        <fullName evidence="3">Uncharacterized protein</fullName>
    </submittedName>
</protein>
<dbReference type="InterPro" id="IPR045973">
    <property type="entry name" value="DUF5929"/>
</dbReference>
<dbReference type="Proteomes" id="UP000028980">
    <property type="component" value="Unassembled WGS sequence"/>
</dbReference>
<gene>
    <name evidence="3" type="ORF">JCM19296_580</name>
</gene>
<proteinExistence type="predicted"/>
<comment type="caution">
    <text evidence="3">The sequence shown here is derived from an EMBL/GenBank/DDBJ whole genome shotgun (WGS) entry which is preliminary data.</text>
</comment>
<feature type="domain" description="DUF5929" evidence="2">
    <location>
        <begin position="158"/>
        <end position="377"/>
    </location>
</feature>
<dbReference type="Pfam" id="PF19351">
    <property type="entry name" value="DUF5929"/>
    <property type="match status" value="1"/>
</dbReference>
<reference evidence="3 4" key="1">
    <citation type="journal article" date="2014" name="Genome Announc.">
        <title>Draft Genome Sequences of Marine Flavobacterium Nonlabens Strains NR17, NR24, NR27, NR32, NR33, and Ara13.</title>
        <authorList>
            <person name="Nakanishi M."/>
            <person name="Meirelles P."/>
            <person name="Suzuki R."/>
            <person name="Takatani N."/>
            <person name="Mino S."/>
            <person name="Suda W."/>
            <person name="Oshima K."/>
            <person name="Hattori M."/>
            <person name="Ohkuma M."/>
            <person name="Hosokawa M."/>
            <person name="Miyashita K."/>
            <person name="Thompson F.L."/>
            <person name="Niwa A."/>
            <person name="Sawabe T."/>
            <person name="Sawabe T."/>
        </authorList>
    </citation>
    <scope>NUCLEOTIDE SEQUENCE [LARGE SCALE GENOMIC DNA]</scope>
    <source>
        <strain evidence="4">JCM19296</strain>
    </source>
</reference>
<evidence type="ECO:0000259" key="1">
    <source>
        <dbReference type="Pfam" id="PF04326"/>
    </source>
</evidence>
<dbReference type="InterPro" id="IPR038461">
    <property type="entry name" value="Schlafen_AlbA_2_dom_sf"/>
</dbReference>
<dbReference type="InterPro" id="IPR007421">
    <property type="entry name" value="Schlafen_AlbA_2_dom"/>
</dbReference>
<sequence>MINKRLLIKNLLAHNDENSFYDKKLKLNFSNKEGKAKFLKHICALSNSNPANNSYIVIGIDDATNEIIGVDFYDDSKLQNLVNAYLYNPPIIQYENIPFPHLPVGKVVGLVTIRPQNSITSLRKNIWKYYGGAVFFRDGSISMPKNFDISVKDVNSTLVAQIEKQASNNIELTLDRVMEFMAHKNRGLEAHYKVFKEQFVLCWSGKLKSKNGQQYYSRVDIELVNEQVRLFYSALDEVQINYDNDSFSILEFVELGIGKQQKYHPLERQIFRFSPNGTYTLETKILFNPPYYDRRTLHHIYNTNLALLFKISNDLALSEQELVDLRALPETMLICHFNSIGEPIDKMKLHKLKLKKHPDTYAAYKEALRVLRKVTYNS</sequence>
<evidence type="ECO:0000313" key="3">
    <source>
        <dbReference type="EMBL" id="GAK75002.1"/>
    </source>
</evidence>
<dbReference type="EMBL" id="BBLG01000001">
    <property type="protein sequence ID" value="GAK75002.1"/>
    <property type="molecule type" value="Genomic_DNA"/>
</dbReference>
<dbReference type="Gene3D" id="3.30.950.30">
    <property type="entry name" value="Schlafen, AAA domain"/>
    <property type="match status" value="1"/>
</dbReference>
<dbReference type="AlphaFoldDB" id="A0A081D7V6"/>
<feature type="domain" description="Schlafen AlbA-2" evidence="1">
    <location>
        <begin position="17"/>
        <end position="143"/>
    </location>
</feature>
<organism evidence="3 4">
    <name type="scientific">Nonlabens ulvanivorans</name>
    <name type="common">Persicivirga ulvanivorans</name>
    <dbReference type="NCBI Taxonomy" id="906888"/>
    <lineage>
        <taxon>Bacteria</taxon>
        <taxon>Pseudomonadati</taxon>
        <taxon>Bacteroidota</taxon>
        <taxon>Flavobacteriia</taxon>
        <taxon>Flavobacteriales</taxon>
        <taxon>Flavobacteriaceae</taxon>
        <taxon>Nonlabens</taxon>
    </lineage>
</organism>